<protein>
    <recommendedName>
        <fullName evidence="3">F-box domain-containing protein</fullName>
    </recommendedName>
</protein>
<reference evidence="1 2" key="1">
    <citation type="journal article" date="2015" name="Biotechnol. Biofuels">
        <title>Enhanced degradation of softwood versus hardwood by the white-rot fungus Pycnoporus coccineus.</title>
        <authorList>
            <person name="Couturier M."/>
            <person name="Navarro D."/>
            <person name="Chevret D."/>
            <person name="Henrissat B."/>
            <person name="Piumi F."/>
            <person name="Ruiz-Duenas F.J."/>
            <person name="Martinez A.T."/>
            <person name="Grigoriev I.V."/>
            <person name="Riley R."/>
            <person name="Lipzen A."/>
            <person name="Berrin J.G."/>
            <person name="Master E.R."/>
            <person name="Rosso M.N."/>
        </authorList>
    </citation>
    <scope>NUCLEOTIDE SEQUENCE [LARGE SCALE GENOMIC DNA]</scope>
    <source>
        <strain evidence="1 2">BRFM310</strain>
    </source>
</reference>
<evidence type="ECO:0000313" key="2">
    <source>
        <dbReference type="Proteomes" id="UP000193067"/>
    </source>
</evidence>
<proteinExistence type="predicted"/>
<dbReference type="EMBL" id="KZ084117">
    <property type="protein sequence ID" value="OSD00669.1"/>
    <property type="molecule type" value="Genomic_DNA"/>
</dbReference>
<dbReference type="SUPFAM" id="SSF52047">
    <property type="entry name" value="RNI-like"/>
    <property type="match status" value="1"/>
</dbReference>
<evidence type="ECO:0008006" key="3">
    <source>
        <dbReference type="Google" id="ProtNLM"/>
    </source>
</evidence>
<name>A0A1Y2IHP0_TRAC3</name>
<gene>
    <name evidence="1" type="ORF">PYCCODRAFT_1437266</name>
</gene>
<dbReference type="AlphaFoldDB" id="A0A1Y2IHP0"/>
<dbReference type="OrthoDB" id="2747524at2759"/>
<keyword evidence="2" id="KW-1185">Reference proteome</keyword>
<dbReference type="Gene3D" id="3.80.10.10">
    <property type="entry name" value="Ribonuclease Inhibitor"/>
    <property type="match status" value="1"/>
</dbReference>
<organism evidence="1 2">
    <name type="scientific">Trametes coccinea (strain BRFM310)</name>
    <name type="common">Pycnoporus coccineus</name>
    <dbReference type="NCBI Taxonomy" id="1353009"/>
    <lineage>
        <taxon>Eukaryota</taxon>
        <taxon>Fungi</taxon>
        <taxon>Dikarya</taxon>
        <taxon>Basidiomycota</taxon>
        <taxon>Agaricomycotina</taxon>
        <taxon>Agaricomycetes</taxon>
        <taxon>Polyporales</taxon>
        <taxon>Polyporaceae</taxon>
        <taxon>Trametes</taxon>
    </lineage>
</organism>
<sequence length="636" mass="72206">MPIIPIPTPDYALCPPTRMSMHPDLAVGPVVFTGSFPLLRLHHDILLLILEDLRRQDFYGLIHLSTTCRNLREASLPILFRTCVVSIAVPLTSNFLPRTLWPFVRTLHLVDNCLDKLGVHGASWPLQWSPDLDLCALYDPSFLSATLCEMPALLSVVVEQLSWDNGSHGISWSTVQAILSTPHLQSFVLRGHRFVPKLSPRETIHLEYPGMARGLTHIHYDPPWHKFPRPTYLSEEQALTALLTAGHTTIQTLELPYELVHITSNCPQALPALRELRFRGIQIPGRAHFDFPANTATVRILDLTFSVVDGYVPELLWPHNALREFPYRDLERLTISFPCVDDELYACLPPTLHELSLLCHPQRSLVRASAIERGGWHTNLLHPSGLLRILRRSDLPALRLLGIEYLIKVDEGDKELIEYIGETLPSLTELRLLRYLPDEDVMNGIDQYARAITEQFAHSLACIPALRTLSLHLDLLTYPLGSEGTLRGPYSQSPWDLEDFVKRNLDPMADMLAHMLPPSLPMFRLLLPRSDEVHWIEYDIFRSEQTAGAVRRGHPLDYGLYVGHQYYYNRMVVTPPPEHVTIIIPPQPLSTRGRGGRIVSMGVSCCQRVRAGLIYLFTLVKSILQSLIVYMTSRER</sequence>
<evidence type="ECO:0000313" key="1">
    <source>
        <dbReference type="EMBL" id="OSD00669.1"/>
    </source>
</evidence>
<dbReference type="InterPro" id="IPR032675">
    <property type="entry name" value="LRR_dom_sf"/>
</dbReference>
<dbReference type="Proteomes" id="UP000193067">
    <property type="component" value="Unassembled WGS sequence"/>
</dbReference>
<accession>A0A1Y2IHP0</accession>